<evidence type="ECO:0000313" key="13">
    <source>
        <dbReference type="EMBL" id="POR34528.1"/>
    </source>
</evidence>
<keyword evidence="6" id="KW-1015">Disulfide bond</keyword>
<evidence type="ECO:0000256" key="11">
    <source>
        <dbReference type="SAM" id="MobiDB-lite"/>
    </source>
</evidence>
<dbReference type="Pfam" id="PF00445">
    <property type="entry name" value="Ribonuclease_T2"/>
    <property type="match status" value="1"/>
</dbReference>
<dbReference type="InterPro" id="IPR036430">
    <property type="entry name" value="RNase_T2-like_sf"/>
</dbReference>
<dbReference type="Gene3D" id="3.90.730.10">
    <property type="entry name" value="Ribonuclease T2-like"/>
    <property type="match status" value="1"/>
</dbReference>
<evidence type="ECO:0000256" key="4">
    <source>
        <dbReference type="ARBA" id="ARBA00022759"/>
    </source>
</evidence>
<dbReference type="InterPro" id="IPR033697">
    <property type="entry name" value="Ribonuclease_T2_eukaryotic"/>
</dbReference>
<evidence type="ECO:0000256" key="1">
    <source>
        <dbReference type="ARBA" id="ARBA00007469"/>
    </source>
</evidence>
<dbReference type="GO" id="GO:0033897">
    <property type="term" value="F:ribonuclease T2 activity"/>
    <property type="evidence" value="ECO:0007669"/>
    <property type="project" value="UniProtKB-EC"/>
</dbReference>
<keyword evidence="14" id="KW-1185">Reference proteome</keyword>
<feature type="active site" evidence="9">
    <location>
        <position position="73"/>
    </location>
</feature>
<gene>
    <name evidence="13" type="ORF">TPAR_05246</name>
</gene>
<evidence type="ECO:0000256" key="8">
    <source>
        <dbReference type="ARBA" id="ARBA00023239"/>
    </source>
</evidence>
<sequence length="267" mass="28850">MASVLRSLVPVAALSGVALAGPQSCPGNMPLSCHNTTAVADTCCFIPAGQLLQTQFWDTNPVTGPTGNSWTIHGLWPDNCDGTYPARCDAGRAYTNIADILSATGGGDTLAYMETYWKDYKGDDEAFWEHEWAKHGTCISTLEPRCYSGYTPAEEATAYFARTVALFKTLPTYTWLADAGIKPSSSRTYALADVQAALQQRHGAAVTLGCKGKVLNEAWYHFNVQGSLQQGKFVAAEPDGPKGQCPRRVQYKPKSGSRGSGFKSVRY</sequence>
<protein>
    <recommendedName>
        <fullName evidence="2">ribonuclease T2</fullName>
        <ecNumber evidence="2">4.6.1.19</ecNumber>
    </recommendedName>
</protein>
<evidence type="ECO:0000256" key="2">
    <source>
        <dbReference type="ARBA" id="ARBA00012571"/>
    </source>
</evidence>
<evidence type="ECO:0000256" key="9">
    <source>
        <dbReference type="PIRSR" id="PIRSR633697-1"/>
    </source>
</evidence>
<dbReference type="FunFam" id="3.90.730.10:FF:000004">
    <property type="entry name" value="Ribonuclease T2-like"/>
    <property type="match status" value="1"/>
</dbReference>
<keyword evidence="7" id="KW-0325">Glycoprotein</keyword>
<name>A0A2S4KWF1_9HYPO</name>
<evidence type="ECO:0000256" key="10">
    <source>
        <dbReference type="RuleBase" id="RU004328"/>
    </source>
</evidence>
<keyword evidence="4" id="KW-0255">Endonuclease</keyword>
<dbReference type="GO" id="GO:0005576">
    <property type="term" value="C:extracellular region"/>
    <property type="evidence" value="ECO:0007669"/>
    <property type="project" value="TreeGrafter"/>
</dbReference>
<feature type="active site" evidence="9">
    <location>
        <position position="135"/>
    </location>
</feature>
<keyword evidence="5" id="KW-0378">Hydrolase</keyword>
<dbReference type="AlphaFoldDB" id="A0A2S4KWF1"/>
<evidence type="ECO:0000256" key="6">
    <source>
        <dbReference type="ARBA" id="ARBA00023157"/>
    </source>
</evidence>
<keyword evidence="8" id="KW-0456">Lyase</keyword>
<reference evidence="13 14" key="1">
    <citation type="submission" date="2018-01" db="EMBL/GenBank/DDBJ databases">
        <title>Harnessing the power of phylogenomics to disentangle the directionality and signatures of interkingdom host jumping in the parasitic fungal genus Tolypocladium.</title>
        <authorList>
            <person name="Quandt C.A."/>
            <person name="Patterson W."/>
            <person name="Spatafora J.W."/>
        </authorList>
    </citation>
    <scope>NUCLEOTIDE SEQUENCE [LARGE SCALE GENOMIC DNA]</scope>
    <source>
        <strain evidence="13 14">NRBC 100945</strain>
    </source>
</reference>
<proteinExistence type="inferred from homology"/>
<dbReference type="InterPro" id="IPR018188">
    <property type="entry name" value="RNase_T2_His_AS_1"/>
</dbReference>
<dbReference type="PANTHER" id="PTHR11240:SF22">
    <property type="entry name" value="RIBONUCLEASE T2"/>
    <property type="match status" value="1"/>
</dbReference>
<feature type="chain" id="PRO_5015403647" description="ribonuclease T2" evidence="12">
    <location>
        <begin position="21"/>
        <end position="267"/>
    </location>
</feature>
<evidence type="ECO:0000313" key="14">
    <source>
        <dbReference type="Proteomes" id="UP000237481"/>
    </source>
</evidence>
<feature type="signal peptide" evidence="12">
    <location>
        <begin position="1"/>
        <end position="20"/>
    </location>
</feature>
<dbReference type="GO" id="GO:0006401">
    <property type="term" value="P:RNA catabolic process"/>
    <property type="evidence" value="ECO:0007669"/>
    <property type="project" value="TreeGrafter"/>
</dbReference>
<keyword evidence="12" id="KW-0732">Signal</keyword>
<dbReference type="PROSITE" id="PS00530">
    <property type="entry name" value="RNASE_T2_1"/>
    <property type="match status" value="1"/>
</dbReference>
<dbReference type="InterPro" id="IPR033130">
    <property type="entry name" value="RNase_T2_His_AS_2"/>
</dbReference>
<feature type="active site" evidence="9">
    <location>
        <position position="131"/>
    </location>
</feature>
<dbReference type="GO" id="GO:0003723">
    <property type="term" value="F:RNA binding"/>
    <property type="evidence" value="ECO:0007669"/>
    <property type="project" value="InterPro"/>
</dbReference>
<dbReference type="GO" id="GO:0016787">
    <property type="term" value="F:hydrolase activity"/>
    <property type="evidence" value="ECO:0007669"/>
    <property type="project" value="UniProtKB-KW"/>
</dbReference>
<evidence type="ECO:0000256" key="5">
    <source>
        <dbReference type="ARBA" id="ARBA00022801"/>
    </source>
</evidence>
<evidence type="ECO:0000256" key="3">
    <source>
        <dbReference type="ARBA" id="ARBA00022722"/>
    </source>
</evidence>
<dbReference type="EC" id="4.6.1.19" evidence="2"/>
<dbReference type="CDD" id="cd01061">
    <property type="entry name" value="RNase_T2_euk"/>
    <property type="match status" value="1"/>
</dbReference>
<evidence type="ECO:0000256" key="12">
    <source>
        <dbReference type="SAM" id="SignalP"/>
    </source>
</evidence>
<dbReference type="Proteomes" id="UP000237481">
    <property type="component" value="Unassembled WGS sequence"/>
</dbReference>
<evidence type="ECO:0000256" key="7">
    <source>
        <dbReference type="ARBA" id="ARBA00023180"/>
    </source>
</evidence>
<comment type="caution">
    <text evidence="13">The sequence shown here is derived from an EMBL/GenBank/DDBJ whole genome shotgun (WGS) entry which is preliminary data.</text>
</comment>
<dbReference type="OrthoDB" id="435754at2759"/>
<dbReference type="SUPFAM" id="SSF55895">
    <property type="entry name" value="Ribonuclease Rh-like"/>
    <property type="match status" value="1"/>
</dbReference>
<accession>A0A2S4KWF1</accession>
<organism evidence="13 14">
    <name type="scientific">Tolypocladium paradoxum</name>
    <dbReference type="NCBI Taxonomy" id="94208"/>
    <lineage>
        <taxon>Eukaryota</taxon>
        <taxon>Fungi</taxon>
        <taxon>Dikarya</taxon>
        <taxon>Ascomycota</taxon>
        <taxon>Pezizomycotina</taxon>
        <taxon>Sordariomycetes</taxon>
        <taxon>Hypocreomycetidae</taxon>
        <taxon>Hypocreales</taxon>
        <taxon>Ophiocordycipitaceae</taxon>
        <taxon>Tolypocladium</taxon>
    </lineage>
</organism>
<keyword evidence="3" id="KW-0540">Nuclease</keyword>
<dbReference type="PROSITE" id="PS00531">
    <property type="entry name" value="RNASE_T2_2"/>
    <property type="match status" value="1"/>
</dbReference>
<dbReference type="EMBL" id="PKSG01000515">
    <property type="protein sequence ID" value="POR34528.1"/>
    <property type="molecule type" value="Genomic_DNA"/>
</dbReference>
<dbReference type="PANTHER" id="PTHR11240">
    <property type="entry name" value="RIBONUCLEASE T2"/>
    <property type="match status" value="1"/>
</dbReference>
<comment type="similarity">
    <text evidence="1 10">Belongs to the RNase T2 family.</text>
</comment>
<feature type="region of interest" description="Disordered" evidence="11">
    <location>
        <begin position="237"/>
        <end position="267"/>
    </location>
</feature>
<dbReference type="InterPro" id="IPR001568">
    <property type="entry name" value="RNase_T2-like"/>
</dbReference>